<dbReference type="GO" id="GO:0005634">
    <property type="term" value="C:nucleus"/>
    <property type="evidence" value="ECO:0007669"/>
    <property type="project" value="UniProtKB-SubCell"/>
</dbReference>
<evidence type="ECO:0000313" key="10">
    <source>
        <dbReference type="Proteomes" id="UP000694382"/>
    </source>
</evidence>
<proteinExistence type="predicted"/>
<evidence type="ECO:0000256" key="6">
    <source>
        <dbReference type="SAM" id="MobiDB-lite"/>
    </source>
</evidence>
<keyword evidence="5" id="KW-0539">Nucleus</keyword>
<feature type="region of interest" description="Disordered" evidence="6">
    <location>
        <begin position="57"/>
        <end position="247"/>
    </location>
</feature>
<dbReference type="PANTHER" id="PTHR15204">
    <property type="entry name" value="LARGE PROLINE-RICH PROTEIN BAG6"/>
    <property type="match status" value="1"/>
</dbReference>
<keyword evidence="3" id="KW-0813">Transport</keyword>
<dbReference type="PANTHER" id="PTHR15204:SF0">
    <property type="entry name" value="LARGE PROLINE-RICH PROTEIN BAG6"/>
    <property type="match status" value="1"/>
</dbReference>
<feature type="compositionally biased region" description="Gly residues" evidence="6">
    <location>
        <begin position="228"/>
        <end position="247"/>
    </location>
</feature>
<feature type="compositionally biased region" description="Low complexity" evidence="6">
    <location>
        <begin position="287"/>
        <end position="310"/>
    </location>
</feature>
<feature type="domain" description="Bag6 BAG-similar" evidence="8">
    <location>
        <begin position="664"/>
        <end position="713"/>
    </location>
</feature>
<evidence type="ECO:0008006" key="11">
    <source>
        <dbReference type="Google" id="ProtNLM"/>
    </source>
</evidence>
<accession>A0A8U8BYT6</accession>
<dbReference type="AlphaFoldDB" id="A0A8U8BYT6"/>
<protein>
    <recommendedName>
        <fullName evidence="11">Large proline-rich protein BAG6</fullName>
    </recommendedName>
</protein>
<evidence type="ECO:0000259" key="7">
    <source>
        <dbReference type="Pfam" id="PF12057"/>
    </source>
</evidence>
<dbReference type="GO" id="GO:0031593">
    <property type="term" value="F:polyubiquitin modification-dependent protein binding"/>
    <property type="evidence" value="ECO:0007669"/>
    <property type="project" value="TreeGrafter"/>
</dbReference>
<feature type="compositionally biased region" description="Pro residues" evidence="6">
    <location>
        <begin position="735"/>
        <end position="748"/>
    </location>
</feature>
<dbReference type="GO" id="GO:0071818">
    <property type="term" value="C:BAT3 complex"/>
    <property type="evidence" value="ECO:0007669"/>
    <property type="project" value="TreeGrafter"/>
</dbReference>
<comment type="subcellular location">
    <subcellularLocation>
        <location evidence="2">Cytoplasm</location>
        <location evidence="2">Cytosol</location>
    </subcellularLocation>
    <subcellularLocation>
        <location evidence="1">Nucleus</location>
    </subcellularLocation>
</comment>
<feature type="compositionally biased region" description="Pro residues" evidence="6">
    <location>
        <begin position="312"/>
        <end position="321"/>
    </location>
</feature>
<evidence type="ECO:0000259" key="8">
    <source>
        <dbReference type="Pfam" id="PF20960"/>
    </source>
</evidence>
<dbReference type="InterPro" id="IPR048926">
    <property type="entry name" value="Bag6_BAGS"/>
</dbReference>
<dbReference type="Proteomes" id="UP000694382">
    <property type="component" value="Unassembled WGS sequence"/>
</dbReference>
<feature type="region of interest" description="Disordered" evidence="6">
    <location>
        <begin position="716"/>
        <end position="748"/>
    </location>
</feature>
<dbReference type="Ensembl" id="ENSCPVT00000025238.1">
    <property type="protein sequence ID" value="ENSCPVP00000027066.1"/>
    <property type="gene ID" value="ENSCPVG00000014198.2"/>
</dbReference>
<dbReference type="GO" id="GO:0051787">
    <property type="term" value="F:misfolded protein binding"/>
    <property type="evidence" value="ECO:0007669"/>
    <property type="project" value="TreeGrafter"/>
</dbReference>
<name>A0A8U8BYT6_GEOPR</name>
<keyword evidence="10" id="KW-1185">Reference proteome</keyword>
<dbReference type="Pfam" id="PF20960">
    <property type="entry name" value="Bag6_BAGS"/>
    <property type="match status" value="1"/>
</dbReference>
<feature type="domain" description="Large proline-rich protein BAG6" evidence="7">
    <location>
        <begin position="2"/>
        <end position="61"/>
    </location>
</feature>
<evidence type="ECO:0000313" key="9">
    <source>
        <dbReference type="Ensembl" id="ENSCPVP00000027066.1"/>
    </source>
</evidence>
<sequence>QRLLGNALVALAELRCNLGGAPPRPLQLARPLPHYGPPMLVQQATIPIQINVGTTVTMAGNGGGRGGGPAPPAPGPAELPPGPPPSPGDPQNPPHPRRPRPPPVVMMHMNIQGETPEWAPGPPKGPRNGHRDPEMGTRDPQGPTPEGPPKWAPGPLKGTPEMGTGTPERNPKIGTGTPKGTPEMGTGTPENPPKGPQNGHRDPRNGHRDPQKPPPRGTPQNGALGQTGSAGRGLGGTGGSLVYTGRGGRGLFCISGLATPPLTPPPLSPPPAQGGSSAPPAPPTPNSAPSSAQAPGPAPSSGGPAPAEGGPAPGPGEPLPPEFFTSVLQGVLSSMLGPLGAPPSGPPESIAAFLSRLSGTPGLLEGSPGPDGFFGALLALICQHLSMVDVVLLLHGRCQPLARLQPLLRRCFRQRYLGGRDPTEANVRAATHNLIMGLEGFIRESFAGVRVAEGVDITRTNVEFLREQFNRIALHVLRCQDGSFGPRLLELCNRGLFECLALNLHCLRGGRGALGALISDRIRRLSADVPPSLVGWLTAVVGLRLQAVLEQMPVTPEQVLPYVRHLGEPPEPAPPRQVSETPPQKPQTREGAGSPPPATTAEEALPPPESDSEAWAAAVPPEWVPIIREDAQRQRKAKPQPPLSDAYLSGMPAKRRKTMQAEPPALSLAEAVGRAARTAGARALGSPESLGRDLSELQEGYRQQLQADLQRRLLADPDFSPGRFPNAHRAFGEPLPHPARDPFPPPPQ</sequence>
<dbReference type="InterPro" id="IPR021925">
    <property type="entry name" value="BAG6"/>
</dbReference>
<feature type="compositionally biased region" description="Pro residues" evidence="6">
    <location>
        <begin position="69"/>
        <end position="94"/>
    </location>
</feature>
<dbReference type="GO" id="GO:0036503">
    <property type="term" value="P:ERAD pathway"/>
    <property type="evidence" value="ECO:0007669"/>
    <property type="project" value="TreeGrafter"/>
</dbReference>
<reference evidence="9" key="2">
    <citation type="submission" date="2025-09" db="UniProtKB">
        <authorList>
            <consortium name="Ensembl"/>
        </authorList>
    </citation>
    <scope>IDENTIFICATION</scope>
</reference>
<feature type="compositionally biased region" description="Pro residues" evidence="6">
    <location>
        <begin position="262"/>
        <end position="272"/>
    </location>
</feature>
<reference evidence="9" key="1">
    <citation type="submission" date="2025-08" db="UniProtKB">
        <authorList>
            <consortium name="Ensembl"/>
        </authorList>
    </citation>
    <scope>IDENTIFICATION</scope>
</reference>
<evidence type="ECO:0000256" key="1">
    <source>
        <dbReference type="ARBA" id="ARBA00004123"/>
    </source>
</evidence>
<feature type="compositionally biased region" description="Pro residues" evidence="6">
    <location>
        <begin position="142"/>
        <end position="152"/>
    </location>
</feature>
<evidence type="ECO:0000256" key="5">
    <source>
        <dbReference type="ARBA" id="ARBA00023242"/>
    </source>
</evidence>
<dbReference type="Pfam" id="PF12057">
    <property type="entry name" value="BAG6"/>
    <property type="match status" value="1"/>
</dbReference>
<feature type="region of interest" description="Disordered" evidence="6">
    <location>
        <begin position="564"/>
        <end position="615"/>
    </location>
</feature>
<organism evidence="9 10">
    <name type="scientific">Geospiza parvula</name>
    <name type="common">Small tree-finch</name>
    <name type="synonym">Camarhynchus parvulus</name>
    <dbReference type="NCBI Taxonomy" id="87175"/>
    <lineage>
        <taxon>Eukaryota</taxon>
        <taxon>Metazoa</taxon>
        <taxon>Chordata</taxon>
        <taxon>Craniata</taxon>
        <taxon>Vertebrata</taxon>
        <taxon>Euteleostomi</taxon>
        <taxon>Archelosauria</taxon>
        <taxon>Archosauria</taxon>
        <taxon>Dinosauria</taxon>
        <taxon>Saurischia</taxon>
        <taxon>Theropoda</taxon>
        <taxon>Coelurosauria</taxon>
        <taxon>Aves</taxon>
        <taxon>Neognathae</taxon>
        <taxon>Neoaves</taxon>
        <taxon>Telluraves</taxon>
        <taxon>Australaves</taxon>
        <taxon>Passeriformes</taxon>
        <taxon>Thraupidae</taxon>
        <taxon>Camarhynchus</taxon>
    </lineage>
</organism>
<evidence type="ECO:0000256" key="2">
    <source>
        <dbReference type="ARBA" id="ARBA00004514"/>
    </source>
</evidence>
<feature type="compositionally biased region" description="Basic and acidic residues" evidence="6">
    <location>
        <begin position="199"/>
        <end position="211"/>
    </location>
</feature>
<evidence type="ECO:0000256" key="3">
    <source>
        <dbReference type="ARBA" id="ARBA00022448"/>
    </source>
</evidence>
<feature type="region of interest" description="Disordered" evidence="6">
    <location>
        <begin position="262"/>
        <end position="323"/>
    </location>
</feature>
<keyword evidence="4" id="KW-0963">Cytoplasm</keyword>
<evidence type="ECO:0000256" key="4">
    <source>
        <dbReference type="ARBA" id="ARBA00022490"/>
    </source>
</evidence>